<protein>
    <submittedName>
        <fullName evidence="1">Uncharacterized protein</fullName>
    </submittedName>
</protein>
<dbReference type="Proteomes" id="UP000038055">
    <property type="component" value="Unassembled WGS sequence"/>
</dbReference>
<dbReference type="AlphaFoldDB" id="A0A0B7H002"/>
<organism evidence="1 2">
    <name type="scientific">Capnocytophaga cynodegmi</name>
    <dbReference type="NCBI Taxonomy" id="28189"/>
    <lineage>
        <taxon>Bacteria</taxon>
        <taxon>Pseudomonadati</taxon>
        <taxon>Bacteroidota</taxon>
        <taxon>Flavobacteriia</taxon>
        <taxon>Flavobacteriales</taxon>
        <taxon>Flavobacteriaceae</taxon>
        <taxon>Capnocytophaga</taxon>
    </lineage>
</organism>
<accession>A0A0B7H002</accession>
<proteinExistence type="predicted"/>
<evidence type="ECO:0000313" key="2">
    <source>
        <dbReference type="Proteomes" id="UP000038055"/>
    </source>
</evidence>
<reference evidence="2" key="1">
    <citation type="submission" date="2015-01" db="EMBL/GenBank/DDBJ databases">
        <authorList>
            <person name="MANFREDI Pablo"/>
        </authorList>
    </citation>
    <scope>NUCLEOTIDE SEQUENCE [LARGE SCALE GENOMIC DNA]</scope>
    <source>
        <strain evidence="2">Ccyn2B</strain>
    </source>
</reference>
<sequence length="41" mass="4984">MYNFRNKKTILFGVYFRNKKISFSIKKIILKPILNFAYILV</sequence>
<evidence type="ECO:0000313" key="1">
    <source>
        <dbReference type="EMBL" id="CEN32695.1"/>
    </source>
</evidence>
<name>A0A0B7H002_9FLAO</name>
<dbReference type="EMBL" id="CDOD01000004">
    <property type="protein sequence ID" value="CEN32695.1"/>
    <property type="molecule type" value="Genomic_DNA"/>
</dbReference>
<keyword evidence="2" id="KW-1185">Reference proteome</keyword>
<gene>
    <name evidence="1" type="ORF">CCYN2B_120032</name>
</gene>